<dbReference type="InterPro" id="IPR018593">
    <property type="entry name" value="tRNA-endonuc_su_Sen15"/>
</dbReference>
<keyword evidence="6" id="KW-1185">Reference proteome</keyword>
<accession>A0A8H3I8I9</accession>
<comment type="caution">
    <text evidence="5">The sequence shown here is derived from an EMBL/GenBank/DDBJ whole genome shotgun (WGS) entry which is preliminary data.</text>
</comment>
<dbReference type="EMBL" id="CAJPDS010000007">
    <property type="protein sequence ID" value="CAF9908963.1"/>
    <property type="molecule type" value="Genomic_DNA"/>
</dbReference>
<feature type="domain" description="tRNA-splicing endonuclease subunit Sen15" evidence="4">
    <location>
        <begin position="38"/>
        <end position="185"/>
    </location>
</feature>
<dbReference type="GO" id="GO:0000214">
    <property type="term" value="C:tRNA-intron endonuclease complex"/>
    <property type="evidence" value="ECO:0007669"/>
    <property type="project" value="InterPro"/>
</dbReference>
<comment type="similarity">
    <text evidence="1">Belongs to the SEN15 family.</text>
</comment>
<dbReference type="InterPro" id="IPR036167">
    <property type="entry name" value="tRNA_intron_Endo_cat-like_sf"/>
</dbReference>
<dbReference type="GO" id="GO:0003676">
    <property type="term" value="F:nucleic acid binding"/>
    <property type="evidence" value="ECO:0007669"/>
    <property type="project" value="InterPro"/>
</dbReference>
<sequence length="185" mass="20740">MADTGAQTEAGASAFTTFIESQPGASGGVSHHHALALQVQYDLQYQHDWTAIKLHTHSGTSTSSGAGLLPRPLLSGLPAHHVYIHPDEQADILKQGLTEKDVSVEEEWVLPTHLRERWTLRRFAEVFDAIEEAPPEREAQRGPTERKSYQRTRKRGKRLLMAVVNDDSTIVYYIIHDGIVKPRQN</sequence>
<organism evidence="5 6">
    <name type="scientific">Heterodermia speciosa</name>
    <dbReference type="NCBI Taxonomy" id="116794"/>
    <lineage>
        <taxon>Eukaryota</taxon>
        <taxon>Fungi</taxon>
        <taxon>Dikarya</taxon>
        <taxon>Ascomycota</taxon>
        <taxon>Pezizomycotina</taxon>
        <taxon>Lecanoromycetes</taxon>
        <taxon>OSLEUM clade</taxon>
        <taxon>Lecanoromycetidae</taxon>
        <taxon>Caliciales</taxon>
        <taxon>Physciaceae</taxon>
        <taxon>Heterodermia</taxon>
    </lineage>
</organism>
<keyword evidence="2" id="KW-0819">tRNA processing</keyword>
<evidence type="ECO:0000313" key="6">
    <source>
        <dbReference type="Proteomes" id="UP000664521"/>
    </source>
</evidence>
<reference evidence="5" key="1">
    <citation type="submission" date="2021-03" db="EMBL/GenBank/DDBJ databases">
        <authorList>
            <person name="Tagirdzhanova G."/>
        </authorList>
    </citation>
    <scope>NUCLEOTIDE SEQUENCE</scope>
</reference>
<evidence type="ECO:0000256" key="2">
    <source>
        <dbReference type="ARBA" id="ARBA00022694"/>
    </source>
</evidence>
<feature type="compositionally biased region" description="Basic and acidic residues" evidence="3">
    <location>
        <begin position="134"/>
        <end position="148"/>
    </location>
</feature>
<evidence type="ECO:0000256" key="1">
    <source>
        <dbReference type="ARBA" id="ARBA00006091"/>
    </source>
</evidence>
<dbReference type="PANTHER" id="PTHR28518:SF1">
    <property type="entry name" value="TRNA-SPLICING ENDONUCLEASE SUBUNIT SEN15"/>
    <property type="match status" value="1"/>
</dbReference>
<name>A0A8H3I8I9_9LECA</name>
<dbReference type="InterPro" id="IPR011856">
    <property type="entry name" value="tRNA_endonuc-like_dom_sf"/>
</dbReference>
<dbReference type="PANTHER" id="PTHR28518">
    <property type="entry name" value="TRNA-SPLICING ENDONUCLEASE SUBUNIT SEN15"/>
    <property type="match status" value="1"/>
</dbReference>
<proteinExistence type="inferred from homology"/>
<evidence type="ECO:0000259" key="4">
    <source>
        <dbReference type="Pfam" id="PF09631"/>
    </source>
</evidence>
<dbReference type="GO" id="GO:0000213">
    <property type="term" value="F:tRNA-intron lyase activity"/>
    <property type="evidence" value="ECO:0007669"/>
    <property type="project" value="TreeGrafter"/>
</dbReference>
<evidence type="ECO:0000313" key="5">
    <source>
        <dbReference type="EMBL" id="CAF9908963.1"/>
    </source>
</evidence>
<protein>
    <recommendedName>
        <fullName evidence="4">tRNA-splicing endonuclease subunit Sen15 domain-containing protein</fullName>
    </recommendedName>
</protein>
<dbReference type="OrthoDB" id="10002170at2759"/>
<dbReference type="InterPro" id="IPR042777">
    <property type="entry name" value="Sen15_fungi"/>
</dbReference>
<dbReference type="SUPFAM" id="SSF53032">
    <property type="entry name" value="tRNA-intron endonuclease catalytic domain-like"/>
    <property type="match status" value="1"/>
</dbReference>
<dbReference type="Pfam" id="PF09631">
    <property type="entry name" value="Sen15"/>
    <property type="match status" value="1"/>
</dbReference>
<dbReference type="GO" id="GO:0000379">
    <property type="term" value="P:tRNA-type intron splice site recognition and cleavage"/>
    <property type="evidence" value="ECO:0007669"/>
    <property type="project" value="InterPro"/>
</dbReference>
<dbReference type="AlphaFoldDB" id="A0A8H3I8I9"/>
<dbReference type="FunFam" id="3.40.1350.10:FF:000012">
    <property type="entry name" value="Probable tRNA-splicing endonuclease subunit sen-15"/>
    <property type="match status" value="1"/>
</dbReference>
<dbReference type="Gene3D" id="3.40.1350.10">
    <property type="match status" value="1"/>
</dbReference>
<evidence type="ECO:0000256" key="3">
    <source>
        <dbReference type="SAM" id="MobiDB-lite"/>
    </source>
</evidence>
<gene>
    <name evidence="5" type="ORF">HETSPECPRED_008779</name>
</gene>
<dbReference type="Proteomes" id="UP000664521">
    <property type="component" value="Unassembled WGS sequence"/>
</dbReference>
<feature type="region of interest" description="Disordered" evidence="3">
    <location>
        <begin position="133"/>
        <end position="153"/>
    </location>
</feature>